<name>A0ABR8WD51_9BACL</name>
<keyword evidence="2" id="KW-1185">Reference proteome</keyword>
<dbReference type="InterPro" id="IPR038765">
    <property type="entry name" value="Papain-like_cys_pep_sf"/>
</dbReference>
<dbReference type="EMBL" id="JACSPU010000003">
    <property type="protein sequence ID" value="MBD8014930.1"/>
    <property type="molecule type" value="Genomic_DNA"/>
</dbReference>
<sequence>MEAPAEILSVWRQFDDFPMETLTKAWYSQRSGEQKQRSVELMKEQREQYGITGNCFDLAIWLLAAFDEAGVKAYPVGSELGTEQAHGAIMAEDRDGRRFLCDLGDQWIQPILMDVDRPEFTGERLAGFFPGAEVQVQKTEEGIKVIYYRPNGKQSQQIYTIEPVDRADFMEAAEYSQRHIHPEPLVEVRLPGEGETVHWEFDNWTSFLSTSTGLYPDEPIERLEDWVERIHDKTHYDKEFLAEALGFYRRLNLGGHE</sequence>
<organism evidence="1 2">
    <name type="scientific">Planococcus wigleyi</name>
    <dbReference type="NCBI Taxonomy" id="2762216"/>
    <lineage>
        <taxon>Bacteria</taxon>
        <taxon>Bacillati</taxon>
        <taxon>Bacillota</taxon>
        <taxon>Bacilli</taxon>
        <taxon>Bacillales</taxon>
        <taxon>Caryophanaceae</taxon>
        <taxon>Planococcus</taxon>
    </lineage>
</organism>
<accession>A0ABR8WD51</accession>
<dbReference type="RefSeq" id="WP_191715161.1">
    <property type="nucleotide sequence ID" value="NZ_JACSPU010000003.1"/>
</dbReference>
<evidence type="ECO:0000313" key="1">
    <source>
        <dbReference type="EMBL" id="MBD8014930.1"/>
    </source>
</evidence>
<gene>
    <name evidence="1" type="ORF">H9630_08875</name>
</gene>
<evidence type="ECO:0000313" key="2">
    <source>
        <dbReference type="Proteomes" id="UP000658980"/>
    </source>
</evidence>
<proteinExistence type="predicted"/>
<evidence type="ECO:0008006" key="3">
    <source>
        <dbReference type="Google" id="ProtNLM"/>
    </source>
</evidence>
<protein>
    <recommendedName>
        <fullName evidence="3">Transglutaminase-like domain-containing protein</fullName>
    </recommendedName>
</protein>
<dbReference type="Proteomes" id="UP000658980">
    <property type="component" value="Unassembled WGS sequence"/>
</dbReference>
<comment type="caution">
    <text evidence="1">The sequence shown here is derived from an EMBL/GenBank/DDBJ whole genome shotgun (WGS) entry which is preliminary data.</text>
</comment>
<reference evidence="1 2" key="1">
    <citation type="submission" date="2020-08" db="EMBL/GenBank/DDBJ databases">
        <title>A Genomic Blueprint of the Chicken Gut Microbiome.</title>
        <authorList>
            <person name="Gilroy R."/>
            <person name="Ravi A."/>
            <person name="Getino M."/>
            <person name="Pursley I."/>
            <person name="Horton D.L."/>
            <person name="Alikhan N.-F."/>
            <person name="Baker D."/>
            <person name="Gharbi K."/>
            <person name="Hall N."/>
            <person name="Watson M."/>
            <person name="Adriaenssens E.M."/>
            <person name="Foster-Nyarko E."/>
            <person name="Jarju S."/>
            <person name="Secka A."/>
            <person name="Antonio M."/>
            <person name="Oren A."/>
            <person name="Chaudhuri R."/>
            <person name="La Ragione R.M."/>
            <person name="Hildebrand F."/>
            <person name="Pallen M.J."/>
        </authorList>
    </citation>
    <scope>NUCLEOTIDE SEQUENCE [LARGE SCALE GENOMIC DNA]</scope>
    <source>
        <strain evidence="1 2">Sa1BUA13</strain>
    </source>
</reference>
<dbReference type="SUPFAM" id="SSF54001">
    <property type="entry name" value="Cysteine proteinases"/>
    <property type="match status" value="1"/>
</dbReference>